<protein>
    <submittedName>
        <fullName evidence="2">AlNc14C411G11456 protein</fullName>
    </submittedName>
</protein>
<dbReference type="EMBL" id="FR824454">
    <property type="protein sequence ID" value="CCA26763.1"/>
    <property type="molecule type" value="Genomic_DNA"/>
</dbReference>
<evidence type="ECO:0000256" key="1">
    <source>
        <dbReference type="SAM" id="MobiDB-lite"/>
    </source>
</evidence>
<sequence length="151" mass="17491">MSVKDASLATLRHNTQREVARRYNIFRRTLDYWIVEEDSIRVFTGHMGSKSLKWGGVQSIAFAEHLLMYMKDQLREEKQPELEQAVASIVVEIISNVIDQIWKEMKTNANEKSNHARSSEQAIQTSEVKETADDEHEIAEKREVVMAKIED</sequence>
<dbReference type="HOGENOM" id="CLU_1734857_0_0_1"/>
<feature type="region of interest" description="Disordered" evidence="1">
    <location>
        <begin position="109"/>
        <end position="151"/>
    </location>
</feature>
<proteinExistence type="predicted"/>
<feature type="compositionally biased region" description="Basic and acidic residues" evidence="1">
    <location>
        <begin position="138"/>
        <end position="151"/>
    </location>
</feature>
<dbReference type="AlphaFoldDB" id="F0WZ48"/>
<gene>
    <name evidence="2" type="primary">AlNc14C411G11456</name>
    <name evidence="2" type="ORF">ALNC14_129070</name>
</gene>
<evidence type="ECO:0000313" key="2">
    <source>
        <dbReference type="EMBL" id="CCA26763.1"/>
    </source>
</evidence>
<organism evidence="2">
    <name type="scientific">Albugo laibachii Nc14</name>
    <dbReference type="NCBI Taxonomy" id="890382"/>
    <lineage>
        <taxon>Eukaryota</taxon>
        <taxon>Sar</taxon>
        <taxon>Stramenopiles</taxon>
        <taxon>Oomycota</taxon>
        <taxon>Peronosporomycetes</taxon>
        <taxon>Albuginales</taxon>
        <taxon>Albuginaceae</taxon>
        <taxon>Albugo</taxon>
    </lineage>
</organism>
<accession>F0WZ48</accession>
<name>F0WZ48_9STRA</name>
<reference evidence="2" key="2">
    <citation type="submission" date="2011-02" db="EMBL/GenBank/DDBJ databases">
        <authorList>
            <person name="MacLean D."/>
        </authorList>
    </citation>
    <scope>NUCLEOTIDE SEQUENCE</scope>
</reference>
<reference evidence="2" key="1">
    <citation type="journal article" date="2011" name="PLoS Biol.">
        <title>Gene gain and loss during evolution of obligate parasitism in the white rust pathogen of Arabidopsis thaliana.</title>
        <authorList>
            <person name="Kemen E."/>
            <person name="Gardiner A."/>
            <person name="Schultz-Larsen T."/>
            <person name="Kemen A.C."/>
            <person name="Balmuth A.L."/>
            <person name="Robert-Seilaniantz A."/>
            <person name="Bailey K."/>
            <person name="Holub E."/>
            <person name="Studholme D.J."/>
            <person name="Maclean D."/>
            <person name="Jones J.D."/>
        </authorList>
    </citation>
    <scope>NUCLEOTIDE SEQUENCE</scope>
</reference>